<dbReference type="EC" id="2.7.4.3" evidence="7 9"/>
<dbReference type="GO" id="GO:0005737">
    <property type="term" value="C:cytoplasm"/>
    <property type="evidence" value="ECO:0007669"/>
    <property type="project" value="UniProtKB-SubCell"/>
</dbReference>
<dbReference type="Pfam" id="PF00406">
    <property type="entry name" value="ADK"/>
    <property type="match status" value="1"/>
</dbReference>
<dbReference type="NCBIfam" id="NF001381">
    <property type="entry name" value="PRK00279.1-3"/>
    <property type="match status" value="1"/>
</dbReference>
<evidence type="ECO:0000256" key="8">
    <source>
        <dbReference type="RuleBase" id="RU003330"/>
    </source>
</evidence>
<evidence type="ECO:0000256" key="1">
    <source>
        <dbReference type="ARBA" id="ARBA00022490"/>
    </source>
</evidence>
<protein>
    <recommendedName>
        <fullName evidence="7 9">Adenylate kinase</fullName>
        <shortName evidence="7">AK</shortName>
        <ecNumber evidence="7 9">2.7.4.3</ecNumber>
    </recommendedName>
    <alternativeName>
        <fullName evidence="7">ATP-AMP transphosphorylase</fullName>
    </alternativeName>
    <alternativeName>
        <fullName evidence="7">ATP:AMP phosphotransferase</fullName>
    </alternativeName>
    <alternativeName>
        <fullName evidence="7">Adenylate monophosphate kinase</fullName>
    </alternativeName>
</protein>
<feature type="binding site" evidence="7">
    <location>
        <position position="133"/>
    </location>
    <ligand>
        <name>Zn(2+)</name>
        <dbReference type="ChEBI" id="CHEBI:29105"/>
        <note>structural</note>
    </ligand>
</feature>
<dbReference type="InterPro" id="IPR033690">
    <property type="entry name" value="Adenylat_kinase_CS"/>
</dbReference>
<dbReference type="GO" id="GO:0004017">
    <property type="term" value="F:AMP kinase activity"/>
    <property type="evidence" value="ECO:0007669"/>
    <property type="project" value="UniProtKB-UniRule"/>
</dbReference>
<feature type="binding site" evidence="7">
    <location>
        <begin position="10"/>
        <end position="15"/>
    </location>
    <ligand>
        <name>ATP</name>
        <dbReference type="ChEBI" id="CHEBI:30616"/>
    </ligand>
</feature>
<comment type="function">
    <text evidence="7">Catalyzes the reversible transfer of the terminal phosphate group between ATP and AMP. Plays an important role in cellular energy homeostasis and in adenine nucleotide metabolism.</text>
</comment>
<feature type="binding site" evidence="7">
    <location>
        <position position="36"/>
    </location>
    <ligand>
        <name>AMP</name>
        <dbReference type="ChEBI" id="CHEBI:456215"/>
    </ligand>
</feature>
<organism evidence="11 12">
    <name type="scientific">Mesotoga infera</name>
    <dbReference type="NCBI Taxonomy" id="1236046"/>
    <lineage>
        <taxon>Bacteria</taxon>
        <taxon>Thermotogati</taxon>
        <taxon>Thermotogota</taxon>
        <taxon>Thermotogae</taxon>
        <taxon>Kosmotogales</taxon>
        <taxon>Kosmotogaceae</taxon>
        <taxon>Mesotoga</taxon>
    </lineage>
</organism>
<evidence type="ECO:0000256" key="7">
    <source>
        <dbReference type="HAMAP-Rule" id="MF_00235"/>
    </source>
</evidence>
<feature type="binding site" evidence="7">
    <location>
        <position position="31"/>
    </location>
    <ligand>
        <name>AMP</name>
        <dbReference type="ChEBI" id="CHEBI:456215"/>
    </ligand>
</feature>
<evidence type="ECO:0000313" key="12">
    <source>
        <dbReference type="Proteomes" id="UP000250796"/>
    </source>
</evidence>
<dbReference type="NCBIfam" id="NF011100">
    <property type="entry name" value="PRK14527.1"/>
    <property type="match status" value="1"/>
</dbReference>
<accession>A0A7Z7LCY7</accession>
<evidence type="ECO:0000256" key="5">
    <source>
        <dbReference type="ARBA" id="ARBA00022741"/>
    </source>
</evidence>
<comment type="subunit">
    <text evidence="7 9">Monomer.</text>
</comment>
<keyword evidence="12" id="KW-1185">Reference proteome</keyword>
<keyword evidence="4 7" id="KW-0545">Nucleotide biosynthesis</keyword>
<dbReference type="InterPro" id="IPR000850">
    <property type="entry name" value="Adenylat/UMP-CMP_kin"/>
</dbReference>
<dbReference type="AlphaFoldDB" id="A0A7Z7LCY7"/>
<feature type="binding site" evidence="7">
    <location>
        <position position="92"/>
    </location>
    <ligand>
        <name>AMP</name>
        <dbReference type="ChEBI" id="CHEBI:456215"/>
    </ligand>
</feature>
<keyword evidence="6 7" id="KW-0418">Kinase</keyword>
<comment type="similarity">
    <text evidence="7 8">Belongs to the adenylate kinase family.</text>
</comment>
<feature type="binding site" evidence="7">
    <location>
        <position position="171"/>
    </location>
    <ligand>
        <name>AMP</name>
        <dbReference type="ChEBI" id="CHEBI:456215"/>
    </ligand>
</feature>
<feature type="binding site" evidence="7">
    <location>
        <position position="153"/>
    </location>
    <ligand>
        <name>Zn(2+)</name>
        <dbReference type="ChEBI" id="CHEBI:29105"/>
        <note>structural</note>
    </ligand>
</feature>
<feature type="region of interest" description="NMP" evidence="7">
    <location>
        <begin position="30"/>
        <end position="59"/>
    </location>
</feature>
<dbReference type="PANTHER" id="PTHR23359">
    <property type="entry name" value="NUCLEOTIDE KINASE"/>
    <property type="match status" value="1"/>
</dbReference>
<dbReference type="EMBL" id="LS974202">
    <property type="protein sequence ID" value="SSC11780.1"/>
    <property type="molecule type" value="Genomic_DNA"/>
</dbReference>
<dbReference type="Pfam" id="PF05191">
    <property type="entry name" value="ADK_lid"/>
    <property type="match status" value="1"/>
</dbReference>
<evidence type="ECO:0000256" key="2">
    <source>
        <dbReference type="ARBA" id="ARBA00022679"/>
    </source>
</evidence>
<sequence>MNIVLMGPPGAGKGTQAKRIAHKYNIPHISTGDMLREAVAAGNDLGLKVKEIMEKGLLVPDTLMIGLVKERLSRGDAKNGFILDGFPRTVEQAEALDKMLGELDRKIDVVLLVNSSEEVVVNRISSRRVCPKCGKVYNLLTIKPQIDGLCDVDGSELVQRDDDLPETVRSRYRVYAEKTAPVIDYYSNSEVFFLDIDGSGNIDEVAEEIFGLLGNV</sequence>
<evidence type="ECO:0000256" key="4">
    <source>
        <dbReference type="ARBA" id="ARBA00022727"/>
    </source>
</evidence>
<keyword evidence="5 7" id="KW-0547">Nucleotide-binding</keyword>
<dbReference type="GO" id="GO:0005524">
    <property type="term" value="F:ATP binding"/>
    <property type="evidence" value="ECO:0007669"/>
    <property type="project" value="UniProtKB-UniRule"/>
</dbReference>
<dbReference type="InterPro" id="IPR027417">
    <property type="entry name" value="P-loop_NTPase"/>
</dbReference>
<dbReference type="InterPro" id="IPR007862">
    <property type="entry name" value="Adenylate_kinase_lid-dom"/>
</dbReference>
<dbReference type="KEGG" id="minf:MESINF_0331"/>
<dbReference type="GO" id="GO:0044209">
    <property type="term" value="P:AMP salvage"/>
    <property type="evidence" value="ECO:0007669"/>
    <property type="project" value="UniProtKB-UniRule"/>
</dbReference>
<feature type="binding site" evidence="7">
    <location>
        <begin position="136"/>
        <end position="137"/>
    </location>
    <ligand>
        <name>ATP</name>
        <dbReference type="ChEBI" id="CHEBI:30616"/>
    </ligand>
</feature>
<feature type="binding site" evidence="7">
    <location>
        <position position="130"/>
    </location>
    <ligand>
        <name>Zn(2+)</name>
        <dbReference type="ChEBI" id="CHEBI:29105"/>
        <note>structural</note>
    </ligand>
</feature>
<evidence type="ECO:0000256" key="9">
    <source>
        <dbReference type="RuleBase" id="RU003331"/>
    </source>
</evidence>
<comment type="pathway">
    <text evidence="7">Purine metabolism; AMP biosynthesis via salvage pathway; AMP from ADP: step 1/1.</text>
</comment>
<dbReference type="PROSITE" id="PS00113">
    <property type="entry name" value="ADENYLATE_KINASE"/>
    <property type="match status" value="1"/>
</dbReference>
<feature type="binding site" evidence="7">
    <location>
        <begin position="85"/>
        <end position="88"/>
    </location>
    <ligand>
        <name>AMP</name>
        <dbReference type="ChEBI" id="CHEBI:456215"/>
    </ligand>
</feature>
<evidence type="ECO:0000256" key="3">
    <source>
        <dbReference type="ARBA" id="ARBA00022723"/>
    </source>
</evidence>
<dbReference type="NCBIfam" id="TIGR01351">
    <property type="entry name" value="adk"/>
    <property type="match status" value="1"/>
</dbReference>
<dbReference type="HAMAP" id="MF_00235">
    <property type="entry name" value="Adenylate_kinase_Adk"/>
    <property type="match status" value="1"/>
</dbReference>
<dbReference type="GO" id="GO:0008270">
    <property type="term" value="F:zinc ion binding"/>
    <property type="evidence" value="ECO:0007669"/>
    <property type="project" value="UniProtKB-UniRule"/>
</dbReference>
<feature type="region of interest" description="LID" evidence="7">
    <location>
        <begin position="126"/>
        <end position="163"/>
    </location>
</feature>
<dbReference type="FunFam" id="3.40.50.300:FF:000106">
    <property type="entry name" value="Adenylate kinase mitochondrial"/>
    <property type="match status" value="1"/>
</dbReference>
<feature type="binding site" evidence="7">
    <location>
        <begin position="57"/>
        <end position="59"/>
    </location>
    <ligand>
        <name>AMP</name>
        <dbReference type="ChEBI" id="CHEBI:456215"/>
    </ligand>
</feature>
<evidence type="ECO:0000313" key="11">
    <source>
        <dbReference type="EMBL" id="SSC11780.1"/>
    </source>
</evidence>
<comment type="catalytic activity">
    <reaction evidence="7 9">
        <text>AMP + ATP = 2 ADP</text>
        <dbReference type="Rhea" id="RHEA:12973"/>
        <dbReference type="ChEBI" id="CHEBI:30616"/>
        <dbReference type="ChEBI" id="CHEBI:456215"/>
        <dbReference type="ChEBI" id="CHEBI:456216"/>
        <dbReference type="EC" id="2.7.4.3"/>
    </reaction>
</comment>
<keyword evidence="7 9" id="KW-0067">ATP-binding</keyword>
<keyword evidence="7" id="KW-0862">Zinc</keyword>
<dbReference type="SUPFAM" id="SSF52540">
    <property type="entry name" value="P-loop containing nucleoside triphosphate hydrolases"/>
    <property type="match status" value="1"/>
</dbReference>
<reference evidence="11 12" key="1">
    <citation type="submission" date="2017-01" db="EMBL/GenBank/DDBJ databases">
        <authorList>
            <person name="Erauso G."/>
        </authorList>
    </citation>
    <scope>NUCLEOTIDE SEQUENCE [LARGE SCALE GENOMIC DNA]</scope>
    <source>
        <strain evidence="11">MESINF1</strain>
    </source>
</reference>
<dbReference type="NCBIfam" id="NF001380">
    <property type="entry name" value="PRK00279.1-2"/>
    <property type="match status" value="1"/>
</dbReference>
<proteinExistence type="inferred from homology"/>
<dbReference type="UniPathway" id="UPA00588">
    <property type="reaction ID" value="UER00649"/>
</dbReference>
<comment type="subcellular location">
    <subcellularLocation>
        <location evidence="7 9">Cytoplasm</location>
    </subcellularLocation>
</comment>
<keyword evidence="2 7" id="KW-0808">Transferase</keyword>
<feature type="binding site" evidence="7">
    <location>
        <position position="127"/>
    </location>
    <ligand>
        <name>ATP</name>
        <dbReference type="ChEBI" id="CHEBI:30616"/>
    </ligand>
</feature>
<evidence type="ECO:0000259" key="10">
    <source>
        <dbReference type="Pfam" id="PF05191"/>
    </source>
</evidence>
<dbReference type="PRINTS" id="PR00094">
    <property type="entry name" value="ADENYLTKNASE"/>
</dbReference>
<keyword evidence="1 7" id="KW-0963">Cytoplasm</keyword>
<name>A0A7Z7LCY7_9BACT</name>
<gene>
    <name evidence="7 11" type="primary">adk</name>
    <name evidence="11" type="ORF">MESINF_0331</name>
</gene>
<evidence type="ECO:0000256" key="6">
    <source>
        <dbReference type="ARBA" id="ARBA00022777"/>
    </source>
</evidence>
<dbReference type="InterPro" id="IPR006259">
    <property type="entry name" value="Adenyl_kin_sub"/>
</dbReference>
<dbReference type="RefSeq" id="WP_169698220.1">
    <property type="nucleotide sequence ID" value="NZ_LS974202.1"/>
</dbReference>
<dbReference type="Proteomes" id="UP000250796">
    <property type="component" value="Chromosome MESINF"/>
</dbReference>
<feature type="binding site" evidence="7">
    <location>
        <position position="150"/>
    </location>
    <ligand>
        <name>Zn(2+)</name>
        <dbReference type="ChEBI" id="CHEBI:29105"/>
        <note>structural</note>
    </ligand>
</feature>
<keyword evidence="3 7" id="KW-0479">Metal-binding</keyword>
<feature type="domain" description="Adenylate kinase active site lid" evidence="10">
    <location>
        <begin position="127"/>
        <end position="162"/>
    </location>
</feature>
<feature type="binding site" evidence="7">
    <location>
        <position position="200"/>
    </location>
    <ligand>
        <name>ATP</name>
        <dbReference type="ChEBI" id="CHEBI:30616"/>
    </ligand>
</feature>
<comment type="domain">
    <text evidence="7">Consists of three domains, a large central CORE domain and two small peripheral domains, NMPbind and LID, which undergo movements during catalysis. The LID domain closes over the site of phosphoryl transfer upon ATP binding. Assembling and dissambling the active center during each catalytic cycle provides an effective means to prevent ATP hydrolysis. Some bacteria have evolved a zinc-coordinating structure that stabilizes the LID domain.</text>
</comment>
<feature type="binding site" evidence="7">
    <location>
        <position position="160"/>
    </location>
    <ligand>
        <name>AMP</name>
        <dbReference type="ChEBI" id="CHEBI:456215"/>
    </ligand>
</feature>
<dbReference type="CDD" id="cd01428">
    <property type="entry name" value="ADK"/>
    <property type="match status" value="1"/>
</dbReference>
<dbReference type="Gene3D" id="3.40.50.300">
    <property type="entry name" value="P-loop containing nucleotide triphosphate hydrolases"/>
    <property type="match status" value="1"/>
</dbReference>